<proteinExistence type="predicted"/>
<dbReference type="AlphaFoldDB" id="A0A9P6K6L4"/>
<evidence type="ECO:0000313" key="2">
    <source>
        <dbReference type="EMBL" id="KAF9548693.1"/>
    </source>
</evidence>
<organism evidence="2 3">
    <name type="scientific">Mortierella hygrophila</name>
    <dbReference type="NCBI Taxonomy" id="979708"/>
    <lineage>
        <taxon>Eukaryota</taxon>
        <taxon>Fungi</taxon>
        <taxon>Fungi incertae sedis</taxon>
        <taxon>Mucoromycota</taxon>
        <taxon>Mortierellomycotina</taxon>
        <taxon>Mortierellomycetes</taxon>
        <taxon>Mortierellales</taxon>
        <taxon>Mortierellaceae</taxon>
        <taxon>Mortierella</taxon>
    </lineage>
</organism>
<dbReference type="EMBL" id="JAAAXW010000027">
    <property type="protein sequence ID" value="KAF9548693.1"/>
    <property type="molecule type" value="Genomic_DNA"/>
</dbReference>
<sequence length="118" mass="13390">MLVGQIDSMRPEELLEPPPPPSLQDVKNNGQETVRENFVVEELALEHLELALEHLEFIVLGTTPKPMGPYLSELVKHYPYLTTLNQNLDDTRLNATRLAHSFQLCSLNLSVLAFTTFF</sequence>
<evidence type="ECO:0000313" key="3">
    <source>
        <dbReference type="Proteomes" id="UP000723463"/>
    </source>
</evidence>
<evidence type="ECO:0000256" key="1">
    <source>
        <dbReference type="SAM" id="MobiDB-lite"/>
    </source>
</evidence>
<protein>
    <submittedName>
        <fullName evidence="2">Uncharacterized protein</fullName>
    </submittedName>
</protein>
<name>A0A9P6K6L4_9FUNG</name>
<gene>
    <name evidence="2" type="ORF">EC957_005932</name>
</gene>
<feature type="region of interest" description="Disordered" evidence="1">
    <location>
        <begin position="1"/>
        <end position="28"/>
    </location>
</feature>
<comment type="caution">
    <text evidence="2">The sequence shown here is derived from an EMBL/GenBank/DDBJ whole genome shotgun (WGS) entry which is preliminary data.</text>
</comment>
<accession>A0A9P6K6L4</accession>
<dbReference type="Proteomes" id="UP000723463">
    <property type="component" value="Unassembled WGS sequence"/>
</dbReference>
<reference evidence="2" key="1">
    <citation type="journal article" date="2020" name="Fungal Divers.">
        <title>Resolving the Mortierellaceae phylogeny through synthesis of multi-gene phylogenetics and phylogenomics.</title>
        <authorList>
            <person name="Vandepol N."/>
            <person name="Liber J."/>
            <person name="Desiro A."/>
            <person name="Na H."/>
            <person name="Kennedy M."/>
            <person name="Barry K."/>
            <person name="Grigoriev I.V."/>
            <person name="Miller A.N."/>
            <person name="O'Donnell K."/>
            <person name="Stajich J.E."/>
            <person name="Bonito G."/>
        </authorList>
    </citation>
    <scope>NUCLEOTIDE SEQUENCE</scope>
    <source>
        <strain evidence="2">NRRL 2591</strain>
    </source>
</reference>
<keyword evidence="3" id="KW-1185">Reference proteome</keyword>